<comment type="similarity">
    <text evidence="1">Belongs to the RelE toxin family.</text>
</comment>
<dbReference type="InterPro" id="IPR051803">
    <property type="entry name" value="TA_system_RelE-like_toxin"/>
</dbReference>
<keyword evidence="2" id="KW-1277">Toxin-antitoxin system</keyword>
<name>A0A7H1J6C9_9GAMM</name>
<dbReference type="OrthoDB" id="573800at2"/>
<reference evidence="3 4" key="1">
    <citation type="submission" date="2020-09" db="EMBL/GenBank/DDBJ databases">
        <title>Complete genome sequence of an Arctic sea ice bacterium Marinomonas arctica BSI20414.</title>
        <authorList>
            <person name="Liao L."/>
            <person name="Chen B."/>
        </authorList>
    </citation>
    <scope>NUCLEOTIDE SEQUENCE [LARGE SCALE GENOMIC DNA]</scope>
    <source>
        <strain evidence="3 4">BSI20414</strain>
    </source>
</reference>
<evidence type="ECO:0000256" key="1">
    <source>
        <dbReference type="ARBA" id="ARBA00006226"/>
    </source>
</evidence>
<sequence length="94" mass="10926">MKLVYTEEAINDLKRLRDFIAKHNPNAALRVAQELISKINLLVDFPHLGTTVKLAPSPETVRDMIFGNYIVRYSIHRETIMVLRIWHGLEGERK</sequence>
<dbReference type="RefSeq" id="WP_111605836.1">
    <property type="nucleotide sequence ID" value="NZ_BMLJ01000002.1"/>
</dbReference>
<evidence type="ECO:0000256" key="2">
    <source>
        <dbReference type="ARBA" id="ARBA00022649"/>
    </source>
</evidence>
<proteinExistence type="inferred from homology"/>
<organism evidence="3 4">
    <name type="scientific">Marinomonas arctica</name>
    <dbReference type="NCBI Taxonomy" id="383750"/>
    <lineage>
        <taxon>Bacteria</taxon>
        <taxon>Pseudomonadati</taxon>
        <taxon>Pseudomonadota</taxon>
        <taxon>Gammaproteobacteria</taxon>
        <taxon>Oceanospirillales</taxon>
        <taxon>Oceanospirillaceae</taxon>
        <taxon>Marinomonas</taxon>
    </lineage>
</organism>
<dbReference type="Gene3D" id="3.30.2310.20">
    <property type="entry name" value="RelE-like"/>
    <property type="match status" value="1"/>
</dbReference>
<evidence type="ECO:0000313" key="3">
    <source>
        <dbReference type="EMBL" id="QNT06045.1"/>
    </source>
</evidence>
<dbReference type="SUPFAM" id="SSF143011">
    <property type="entry name" value="RelE-like"/>
    <property type="match status" value="1"/>
</dbReference>
<dbReference type="PANTHER" id="PTHR33755:SF7">
    <property type="entry name" value="TOXIN MODULE OF TOXIN-ANTITOXIN SYSTEM RELE_STBE FAMILY"/>
    <property type="match status" value="1"/>
</dbReference>
<dbReference type="Pfam" id="PF05016">
    <property type="entry name" value="ParE_toxin"/>
    <property type="match status" value="1"/>
</dbReference>
<keyword evidence="4" id="KW-1185">Reference proteome</keyword>
<dbReference type="Proteomes" id="UP000516370">
    <property type="component" value="Chromosome"/>
</dbReference>
<protein>
    <submittedName>
        <fullName evidence="3">Type II toxin-antitoxin system RelE/ParE family toxin</fullName>
    </submittedName>
</protein>
<dbReference type="KEGG" id="mard:IBG28_20835"/>
<dbReference type="NCBIfam" id="TIGR02385">
    <property type="entry name" value="RelE_StbE"/>
    <property type="match status" value="1"/>
</dbReference>
<evidence type="ECO:0000313" key="4">
    <source>
        <dbReference type="Proteomes" id="UP000516370"/>
    </source>
</evidence>
<dbReference type="InterPro" id="IPR035093">
    <property type="entry name" value="RelE/ParE_toxin_dom_sf"/>
</dbReference>
<dbReference type="InterPro" id="IPR007712">
    <property type="entry name" value="RelE/ParE_toxin"/>
</dbReference>
<accession>A0A7H1J6C9</accession>
<gene>
    <name evidence="3" type="ORF">IBG28_20835</name>
</gene>
<dbReference type="EMBL" id="CP061081">
    <property type="protein sequence ID" value="QNT06045.1"/>
    <property type="molecule type" value="Genomic_DNA"/>
</dbReference>
<dbReference type="AlphaFoldDB" id="A0A7H1J6C9"/>
<dbReference type="PANTHER" id="PTHR33755">
    <property type="entry name" value="TOXIN PARE1-RELATED"/>
    <property type="match status" value="1"/>
</dbReference>